<evidence type="ECO:0000313" key="1">
    <source>
        <dbReference type="EMBL" id="KAH1046103.1"/>
    </source>
</evidence>
<comment type="caution">
    <text evidence="1">The sequence shown here is derived from an EMBL/GenBank/DDBJ whole genome shotgun (WGS) entry which is preliminary data.</text>
</comment>
<dbReference type="EMBL" id="JAIQCV010000011">
    <property type="protein sequence ID" value="KAH1046103.1"/>
    <property type="molecule type" value="Genomic_DNA"/>
</dbReference>
<gene>
    <name evidence="1" type="ORF">J1N35_036887</name>
</gene>
<dbReference type="Proteomes" id="UP000828251">
    <property type="component" value="Unassembled WGS sequence"/>
</dbReference>
<accession>A0A9D3UJ33</accession>
<name>A0A9D3UJ33_9ROSI</name>
<evidence type="ECO:0000313" key="2">
    <source>
        <dbReference type="Proteomes" id="UP000828251"/>
    </source>
</evidence>
<protein>
    <submittedName>
        <fullName evidence="1">Uncharacterized protein</fullName>
    </submittedName>
</protein>
<organism evidence="1 2">
    <name type="scientific">Gossypium stocksii</name>
    <dbReference type="NCBI Taxonomy" id="47602"/>
    <lineage>
        <taxon>Eukaryota</taxon>
        <taxon>Viridiplantae</taxon>
        <taxon>Streptophyta</taxon>
        <taxon>Embryophyta</taxon>
        <taxon>Tracheophyta</taxon>
        <taxon>Spermatophyta</taxon>
        <taxon>Magnoliopsida</taxon>
        <taxon>eudicotyledons</taxon>
        <taxon>Gunneridae</taxon>
        <taxon>Pentapetalae</taxon>
        <taxon>rosids</taxon>
        <taxon>malvids</taxon>
        <taxon>Malvales</taxon>
        <taxon>Malvaceae</taxon>
        <taxon>Malvoideae</taxon>
        <taxon>Gossypium</taxon>
    </lineage>
</organism>
<dbReference type="AlphaFoldDB" id="A0A9D3UJ33"/>
<reference evidence="1 2" key="1">
    <citation type="journal article" date="2021" name="Plant Biotechnol. J.">
        <title>Multi-omics assisted identification of the key and species-specific regulatory components of drought-tolerant mechanisms in Gossypium stocksii.</title>
        <authorList>
            <person name="Yu D."/>
            <person name="Ke L."/>
            <person name="Zhang D."/>
            <person name="Wu Y."/>
            <person name="Sun Y."/>
            <person name="Mei J."/>
            <person name="Sun J."/>
            <person name="Sun Y."/>
        </authorList>
    </citation>
    <scope>NUCLEOTIDE SEQUENCE [LARGE SCALE GENOMIC DNA]</scope>
    <source>
        <strain evidence="2">cv. E1</strain>
        <tissue evidence="1">Leaf</tissue>
    </source>
</reference>
<keyword evidence="2" id="KW-1185">Reference proteome</keyword>
<sequence>MDDENSAVLKKVAKLINRNERCWELESIEDMVSESDRETIKAVPICKTGGGDQIFWPKIINGEYFILKEGKCKVMIWGPSTSHCFQEYVWNGIEKIPVHSRVKNFVWRAIKNALAKPEFDEDKATVESLSLLDMENYKKSKQKLAAEAREKPKENRVKVNCDGAYDAKTKVVRIVVERNWIGELIEGF</sequence>
<proteinExistence type="predicted"/>